<gene>
    <name evidence="2" type="ORF">SAMN05216179_0319</name>
</gene>
<dbReference type="STRING" id="1027249.SAMN05216179_0319"/>
<name>A0A1M7JCT8_9BACI</name>
<dbReference type="OrthoDB" id="195113at2"/>
<organism evidence="2 3">
    <name type="scientific">Gracilibacillus kekensis</name>
    <dbReference type="NCBI Taxonomy" id="1027249"/>
    <lineage>
        <taxon>Bacteria</taxon>
        <taxon>Bacillati</taxon>
        <taxon>Bacillota</taxon>
        <taxon>Bacilli</taxon>
        <taxon>Bacillales</taxon>
        <taxon>Bacillaceae</taxon>
        <taxon>Gracilibacillus</taxon>
    </lineage>
</organism>
<feature type="domain" description="Bacterial bifunctional deaminase-reductase C-terminal" evidence="1">
    <location>
        <begin position="3"/>
        <end position="169"/>
    </location>
</feature>
<evidence type="ECO:0000313" key="3">
    <source>
        <dbReference type="Proteomes" id="UP000184184"/>
    </source>
</evidence>
<reference evidence="2 3" key="1">
    <citation type="submission" date="2016-11" db="EMBL/GenBank/DDBJ databases">
        <authorList>
            <person name="Jaros S."/>
            <person name="Januszkiewicz K."/>
            <person name="Wedrychowicz H."/>
        </authorList>
    </citation>
    <scope>NUCLEOTIDE SEQUENCE [LARGE SCALE GENOMIC DNA]</scope>
    <source>
        <strain evidence="2 3">CGMCC 1.10681</strain>
    </source>
</reference>
<dbReference type="Proteomes" id="UP000184184">
    <property type="component" value="Unassembled WGS sequence"/>
</dbReference>
<dbReference type="RefSeq" id="WP_073199023.1">
    <property type="nucleotide sequence ID" value="NZ_FRCZ01000001.1"/>
</dbReference>
<dbReference type="InterPro" id="IPR024072">
    <property type="entry name" value="DHFR-like_dom_sf"/>
</dbReference>
<dbReference type="AlphaFoldDB" id="A0A1M7JCT8"/>
<dbReference type="SUPFAM" id="SSF53597">
    <property type="entry name" value="Dihydrofolate reductase-like"/>
    <property type="match status" value="1"/>
</dbReference>
<dbReference type="PANTHER" id="PTHR38011">
    <property type="entry name" value="DIHYDROFOLATE REDUCTASE FAMILY PROTEIN (AFU_ORTHOLOGUE AFUA_8G06820)"/>
    <property type="match status" value="1"/>
</dbReference>
<protein>
    <submittedName>
        <fullName evidence="2">Dihydrofolate reductase</fullName>
    </submittedName>
</protein>
<sequence>MSKVYFGMTLSVDGFVNDRNGHFDRLFETFEPNEELAEMLNNTGAIVMGRNSFNASGDTDSYADSYKFQVPMFVLTNNPPKKHPKENDKLTVTFVNDGIESAINQAKIAAKGKDVAVMGGQVGQQLLKANLADELQITIAPILLGNGLRLFEHLENLEINLVKLRTIETKQQVEIWYKIIRQNTL</sequence>
<dbReference type="Pfam" id="PF01872">
    <property type="entry name" value="RibD_C"/>
    <property type="match status" value="1"/>
</dbReference>
<evidence type="ECO:0000313" key="2">
    <source>
        <dbReference type="EMBL" id="SHM50731.1"/>
    </source>
</evidence>
<proteinExistence type="predicted"/>
<dbReference type="PANTHER" id="PTHR38011:SF12">
    <property type="entry name" value="BIFUNCTIONAL DEAMINASE-REDUCTASE DOMAIN PROTEIN"/>
    <property type="match status" value="1"/>
</dbReference>
<dbReference type="GO" id="GO:0009231">
    <property type="term" value="P:riboflavin biosynthetic process"/>
    <property type="evidence" value="ECO:0007669"/>
    <property type="project" value="InterPro"/>
</dbReference>
<dbReference type="EMBL" id="FRCZ01000001">
    <property type="protein sequence ID" value="SHM50731.1"/>
    <property type="molecule type" value="Genomic_DNA"/>
</dbReference>
<keyword evidence="3" id="KW-1185">Reference proteome</keyword>
<accession>A0A1M7JCT8</accession>
<dbReference type="InterPro" id="IPR050765">
    <property type="entry name" value="Riboflavin_Biosynth_HTPR"/>
</dbReference>
<evidence type="ECO:0000259" key="1">
    <source>
        <dbReference type="Pfam" id="PF01872"/>
    </source>
</evidence>
<dbReference type="InterPro" id="IPR002734">
    <property type="entry name" value="RibDG_C"/>
</dbReference>
<dbReference type="Gene3D" id="3.40.430.10">
    <property type="entry name" value="Dihydrofolate Reductase, subunit A"/>
    <property type="match status" value="1"/>
</dbReference>
<dbReference type="GO" id="GO:0008703">
    <property type="term" value="F:5-amino-6-(5-phosphoribosylamino)uracil reductase activity"/>
    <property type="evidence" value="ECO:0007669"/>
    <property type="project" value="InterPro"/>
</dbReference>